<protein>
    <submittedName>
        <fullName evidence="2">Kinase</fullName>
    </submittedName>
</protein>
<evidence type="ECO:0000259" key="1">
    <source>
        <dbReference type="Pfam" id="PF00485"/>
    </source>
</evidence>
<dbReference type="InterPro" id="IPR027417">
    <property type="entry name" value="P-loop_NTPase"/>
</dbReference>
<dbReference type="PANTHER" id="PTHR10285">
    <property type="entry name" value="URIDINE KINASE"/>
    <property type="match status" value="1"/>
</dbReference>
<keyword evidence="2" id="KW-0808">Transferase</keyword>
<dbReference type="Pfam" id="PF00485">
    <property type="entry name" value="PRK"/>
    <property type="match status" value="1"/>
</dbReference>
<feature type="domain" description="Phosphoribulokinase/uridine kinase" evidence="1">
    <location>
        <begin position="38"/>
        <end position="176"/>
    </location>
</feature>
<gene>
    <name evidence="2" type="primary">YFH7</name>
    <name evidence="2" type="ORF">E8E13_006197</name>
</gene>
<comment type="caution">
    <text evidence="2">The sequence shown here is derived from an EMBL/GenBank/DDBJ whole genome shotgun (WGS) entry which is preliminary data.</text>
</comment>
<sequence>MTIDLQANDSTSPTLDLVSRVEELLQRQVSNPRQRMLVALAGVPGSGKSTVSHDLIQALARRGIGNVSIVPMDGFHHTKKVLSQFDDPENAFRRRGAPFTFDAEAFVGLVKTLKTAPVTINDEPDQPIYAPSFDHAIQDPVENDIALSSRDRLAIVEGNYTLLDQKPWSEVTKYCDEKSVLLTETYKRQELTSIRWFVDVPLEIVRDRLAARHLAAGIETSYDAAVQRAETNDIPNGDLIRSLLIKPDVTIYNQ</sequence>
<dbReference type="AlphaFoldDB" id="A0A9P4W8Z5"/>
<organism evidence="2 3">
    <name type="scientific">Curvularia kusanoi</name>
    <name type="common">Cochliobolus kusanoi</name>
    <dbReference type="NCBI Taxonomy" id="90978"/>
    <lineage>
        <taxon>Eukaryota</taxon>
        <taxon>Fungi</taxon>
        <taxon>Dikarya</taxon>
        <taxon>Ascomycota</taxon>
        <taxon>Pezizomycotina</taxon>
        <taxon>Dothideomycetes</taxon>
        <taxon>Pleosporomycetidae</taxon>
        <taxon>Pleosporales</taxon>
        <taxon>Pleosporineae</taxon>
        <taxon>Pleosporaceae</taxon>
        <taxon>Curvularia</taxon>
    </lineage>
</organism>
<dbReference type="OrthoDB" id="6362633at2759"/>
<proteinExistence type="predicted"/>
<dbReference type="Proteomes" id="UP000801428">
    <property type="component" value="Unassembled WGS sequence"/>
</dbReference>
<dbReference type="InterPro" id="IPR006083">
    <property type="entry name" value="PRK/URK"/>
</dbReference>
<keyword evidence="3" id="KW-1185">Reference proteome</keyword>
<keyword evidence="2" id="KW-0418">Kinase</keyword>
<evidence type="ECO:0000313" key="2">
    <source>
        <dbReference type="EMBL" id="KAF2997186.1"/>
    </source>
</evidence>
<dbReference type="Gene3D" id="3.40.50.300">
    <property type="entry name" value="P-loop containing nucleotide triphosphate hydrolases"/>
    <property type="match status" value="2"/>
</dbReference>
<dbReference type="GO" id="GO:0016301">
    <property type="term" value="F:kinase activity"/>
    <property type="evidence" value="ECO:0007669"/>
    <property type="project" value="UniProtKB-KW"/>
</dbReference>
<dbReference type="SUPFAM" id="SSF52540">
    <property type="entry name" value="P-loop containing nucleoside triphosphate hydrolases"/>
    <property type="match status" value="1"/>
</dbReference>
<dbReference type="EMBL" id="SWKU01000024">
    <property type="protein sequence ID" value="KAF2997186.1"/>
    <property type="molecule type" value="Genomic_DNA"/>
</dbReference>
<dbReference type="GO" id="GO:0005524">
    <property type="term" value="F:ATP binding"/>
    <property type="evidence" value="ECO:0007669"/>
    <property type="project" value="InterPro"/>
</dbReference>
<name>A0A9P4W8Z5_CURKU</name>
<accession>A0A9P4W8Z5</accession>
<reference evidence="2" key="1">
    <citation type="submission" date="2019-04" db="EMBL/GenBank/DDBJ databases">
        <title>Sequencing of skin fungus with MAO and IRED activity.</title>
        <authorList>
            <person name="Marsaioli A.J."/>
            <person name="Bonatto J.M.C."/>
            <person name="Reis Junior O."/>
        </authorList>
    </citation>
    <scope>NUCLEOTIDE SEQUENCE</scope>
    <source>
        <strain evidence="2">30M1</strain>
    </source>
</reference>
<evidence type="ECO:0000313" key="3">
    <source>
        <dbReference type="Proteomes" id="UP000801428"/>
    </source>
</evidence>